<dbReference type="OrthoDB" id="156858at2"/>
<dbReference type="AlphaFoldDB" id="A0A1M4VG89"/>
<organism evidence="2 3">
    <name type="scientific">Seinonella peptonophila</name>
    <dbReference type="NCBI Taxonomy" id="112248"/>
    <lineage>
        <taxon>Bacteria</taxon>
        <taxon>Bacillati</taxon>
        <taxon>Bacillota</taxon>
        <taxon>Bacilli</taxon>
        <taxon>Bacillales</taxon>
        <taxon>Thermoactinomycetaceae</taxon>
        <taxon>Seinonella</taxon>
    </lineage>
</organism>
<accession>A0A1M4VG89</accession>
<name>A0A1M4VG89_9BACL</name>
<dbReference type="Proteomes" id="UP000184476">
    <property type="component" value="Unassembled WGS sequence"/>
</dbReference>
<evidence type="ECO:0000313" key="3">
    <source>
        <dbReference type="Proteomes" id="UP000184476"/>
    </source>
</evidence>
<proteinExistence type="predicted"/>
<keyword evidence="1" id="KW-1133">Transmembrane helix</keyword>
<dbReference type="STRING" id="112248.SAMN05444392_102349"/>
<dbReference type="EMBL" id="FQVL01000002">
    <property type="protein sequence ID" value="SHE67981.1"/>
    <property type="molecule type" value="Genomic_DNA"/>
</dbReference>
<protein>
    <recommendedName>
        <fullName evidence="4">DUF2269 domain-containing protein</fullName>
    </recommendedName>
</protein>
<feature type="transmembrane region" description="Helical" evidence="1">
    <location>
        <begin position="96"/>
        <end position="114"/>
    </location>
</feature>
<reference evidence="2 3" key="1">
    <citation type="submission" date="2016-11" db="EMBL/GenBank/DDBJ databases">
        <authorList>
            <person name="Jaros S."/>
            <person name="Januszkiewicz K."/>
            <person name="Wedrychowicz H."/>
        </authorList>
    </citation>
    <scope>NUCLEOTIDE SEQUENCE [LARGE SCALE GENOMIC DNA]</scope>
    <source>
        <strain evidence="2 3">DSM 44666</strain>
    </source>
</reference>
<keyword evidence="3" id="KW-1185">Reference proteome</keyword>
<sequence length="170" mass="19655">MSRKQRLSQKKKQWLVILHVLLIFVWFSGSITTFTLGVYVMNVKDGAELLMTYDHIHMIDLYLIRFPALGVLISGVILSIWTHWGLTKYYWVMTKEVLTILVIVLGSFGVNTWVTDNVMILFAHESGSFVNSQFAWNQSAIIMTSIIQLSAMIFMTMISYLKPWGKRRQS</sequence>
<keyword evidence="1" id="KW-0472">Membrane</keyword>
<feature type="transmembrane region" description="Helical" evidence="1">
    <location>
        <begin position="61"/>
        <end position="84"/>
    </location>
</feature>
<evidence type="ECO:0000313" key="2">
    <source>
        <dbReference type="EMBL" id="SHE67981.1"/>
    </source>
</evidence>
<gene>
    <name evidence="2" type="ORF">SAMN05444392_102349</name>
</gene>
<dbReference type="RefSeq" id="WP_073153898.1">
    <property type="nucleotide sequence ID" value="NZ_FQVL01000002.1"/>
</dbReference>
<feature type="transmembrane region" description="Helical" evidence="1">
    <location>
        <begin position="134"/>
        <end position="161"/>
    </location>
</feature>
<evidence type="ECO:0000256" key="1">
    <source>
        <dbReference type="SAM" id="Phobius"/>
    </source>
</evidence>
<feature type="transmembrane region" description="Helical" evidence="1">
    <location>
        <begin position="14"/>
        <end position="41"/>
    </location>
</feature>
<evidence type="ECO:0008006" key="4">
    <source>
        <dbReference type="Google" id="ProtNLM"/>
    </source>
</evidence>
<keyword evidence="1" id="KW-0812">Transmembrane</keyword>